<organism evidence="10 11">
    <name type="scientific">Hydrocarboniphaga effusa AP103</name>
    <dbReference type="NCBI Taxonomy" id="1172194"/>
    <lineage>
        <taxon>Bacteria</taxon>
        <taxon>Pseudomonadati</taxon>
        <taxon>Pseudomonadota</taxon>
        <taxon>Gammaproteobacteria</taxon>
        <taxon>Nevskiales</taxon>
        <taxon>Nevskiaceae</taxon>
        <taxon>Hydrocarboniphaga</taxon>
    </lineage>
</organism>
<dbReference type="InterPro" id="IPR023954">
    <property type="entry name" value="C4_dicarb_transport"/>
</dbReference>
<dbReference type="PANTHER" id="PTHR42865:SF1">
    <property type="entry name" value="AEROBIC C4-DICARBOXYLATE TRANSPORT PROTEIN"/>
    <property type="match status" value="1"/>
</dbReference>
<dbReference type="Gene3D" id="1.10.3860.10">
    <property type="entry name" value="Sodium:dicarboxylate symporter"/>
    <property type="match status" value="1"/>
</dbReference>
<dbReference type="PROSITE" id="PS00714">
    <property type="entry name" value="NA_DICARBOXYL_SYMP_2"/>
    <property type="match status" value="1"/>
</dbReference>
<name>I7Z914_9GAMM</name>
<accession>I7Z914</accession>
<dbReference type="PANTHER" id="PTHR42865">
    <property type="entry name" value="PROTON/GLUTAMATE-ASPARTATE SYMPORTER"/>
    <property type="match status" value="1"/>
</dbReference>
<dbReference type="GO" id="GO:0015138">
    <property type="term" value="F:fumarate transmembrane transporter activity"/>
    <property type="evidence" value="ECO:0007669"/>
    <property type="project" value="TreeGrafter"/>
</dbReference>
<dbReference type="GO" id="GO:0070778">
    <property type="term" value="P:L-aspartate transmembrane transport"/>
    <property type="evidence" value="ECO:0007669"/>
    <property type="project" value="TreeGrafter"/>
</dbReference>
<dbReference type="Pfam" id="PF00375">
    <property type="entry name" value="SDF"/>
    <property type="match status" value="1"/>
</dbReference>
<dbReference type="InterPro" id="IPR036458">
    <property type="entry name" value="Na:dicarbo_symporter_sf"/>
</dbReference>
<evidence type="ECO:0000256" key="2">
    <source>
        <dbReference type="ARBA" id="ARBA00006148"/>
    </source>
</evidence>
<gene>
    <name evidence="9" type="primary">dctA</name>
    <name evidence="10" type="ORF">WQQ_35140</name>
</gene>
<feature type="transmembrane region" description="Helical" evidence="9">
    <location>
        <begin position="155"/>
        <end position="173"/>
    </location>
</feature>
<dbReference type="EMBL" id="AKGD01000003">
    <property type="protein sequence ID" value="EIT68319.1"/>
    <property type="molecule type" value="Genomic_DNA"/>
</dbReference>
<evidence type="ECO:0000256" key="8">
    <source>
        <dbReference type="ARBA" id="ARBA00023136"/>
    </source>
</evidence>
<feature type="transmembrane region" description="Helical" evidence="9">
    <location>
        <begin position="351"/>
        <end position="378"/>
    </location>
</feature>
<keyword evidence="8 9" id="KW-0472">Membrane</keyword>
<feature type="transmembrane region" description="Helical" evidence="9">
    <location>
        <begin position="44"/>
        <end position="69"/>
    </location>
</feature>
<evidence type="ECO:0000256" key="9">
    <source>
        <dbReference type="HAMAP-Rule" id="MF_01300"/>
    </source>
</evidence>
<reference evidence="10 11" key="1">
    <citation type="journal article" date="2012" name="J. Bacteriol.">
        <title>Genome Sequence of n-Alkane-Degrading Hydrocarboniphaga effusa Strain AP103T (ATCC BAA-332T).</title>
        <authorList>
            <person name="Chang H.K."/>
            <person name="Zylstra G.J."/>
            <person name="Chae J.C."/>
        </authorList>
    </citation>
    <scope>NUCLEOTIDE SEQUENCE [LARGE SCALE GENOMIC DNA]</scope>
    <source>
        <strain evidence="10 11">AP103</strain>
    </source>
</reference>
<dbReference type="Proteomes" id="UP000003704">
    <property type="component" value="Unassembled WGS sequence"/>
</dbReference>
<keyword evidence="3 9" id="KW-0813">Transport</keyword>
<dbReference type="InterPro" id="IPR018107">
    <property type="entry name" value="Na-dicarboxylate_symporter_CS"/>
</dbReference>
<evidence type="ECO:0000256" key="1">
    <source>
        <dbReference type="ARBA" id="ARBA00004651"/>
    </source>
</evidence>
<sequence>MQEHSKKGSGSRFYLLVLAAIVLGACIGHFAPDVGVALKPLGDGFIALVKMLIAPVIFLTVVLGIAGVSDVKKVGRVGAKAILYFEVVSTFALAIGLLVVNLLKPGAGFNADPATLDAGAVAKYAQAAHEQGTVQFLLHIIPKTFTDAFTGGGDLLQVLLLAVMFGFAMMAIGDKAKPVMTFFEAASQIFFRMIGMVMKLAPIGAGGAMAFTIGKYGIDSLGPLMKLMGSFYLTCALFVLIVLGTIARFTGFSILKFLAYIREELLLVLGTSSSESALVPLMQKLERLGCSKGVVGLVVPSGYSFNLDGTNIYLTMAAIFVAQALNVELTLTQEITLLAVAMLTSKGASGVTGAGFITLAATLAVVPSVPVAGLALILGVDRFMSEARAITNIIGNGVATIVVANWEKELDKGALHRELAAGPASTVETLNEAQTSA</sequence>
<feature type="transmembrane region" description="Helical" evidence="9">
    <location>
        <begin position="81"/>
        <end position="103"/>
    </location>
</feature>
<feature type="transmembrane region" description="Helical" evidence="9">
    <location>
        <begin position="194"/>
        <end position="218"/>
    </location>
</feature>
<proteinExistence type="inferred from homology"/>
<dbReference type="RefSeq" id="WP_007186453.1">
    <property type="nucleotide sequence ID" value="NZ_AKGD01000003.1"/>
</dbReference>
<dbReference type="PROSITE" id="PS00713">
    <property type="entry name" value="NA_DICARBOXYL_SYMP_1"/>
    <property type="match status" value="1"/>
</dbReference>
<keyword evidence="6 9" id="KW-0769">Symport</keyword>
<comment type="subcellular location">
    <subcellularLocation>
        <location evidence="1 9">Cell membrane</location>
        <topology evidence="1 9">Multi-pass membrane protein</topology>
    </subcellularLocation>
</comment>
<dbReference type="InterPro" id="IPR001991">
    <property type="entry name" value="Na-dicarboxylate_symporter"/>
</dbReference>
<dbReference type="PATRIC" id="fig|1172194.4.peg.3411"/>
<dbReference type="FunFam" id="1.10.3860.10:FF:000001">
    <property type="entry name" value="C4-dicarboxylate transport protein"/>
    <property type="match status" value="1"/>
</dbReference>
<dbReference type="STRING" id="1172194.WQQ_35140"/>
<comment type="caution">
    <text evidence="10">The sequence shown here is derived from an EMBL/GenBank/DDBJ whole genome shotgun (WGS) entry which is preliminary data.</text>
</comment>
<evidence type="ECO:0000313" key="10">
    <source>
        <dbReference type="EMBL" id="EIT68319.1"/>
    </source>
</evidence>
<comment type="function">
    <text evidence="9">Responsible for the transport of dicarboxylates such as succinate, fumarate, and malate across the membrane.</text>
</comment>
<dbReference type="PROSITE" id="PS51257">
    <property type="entry name" value="PROKAR_LIPOPROTEIN"/>
    <property type="match status" value="1"/>
</dbReference>
<dbReference type="AlphaFoldDB" id="I7Z914"/>
<feature type="transmembrane region" description="Helical" evidence="9">
    <location>
        <begin position="230"/>
        <end position="255"/>
    </location>
</feature>
<keyword evidence="7 9" id="KW-1133">Transmembrane helix</keyword>
<dbReference type="OrthoDB" id="9766690at2"/>
<keyword evidence="11" id="KW-1185">Reference proteome</keyword>
<feature type="transmembrane region" description="Helical" evidence="9">
    <location>
        <begin position="12"/>
        <end position="32"/>
    </location>
</feature>
<dbReference type="SUPFAM" id="SSF118215">
    <property type="entry name" value="Proton glutamate symport protein"/>
    <property type="match status" value="1"/>
</dbReference>
<keyword evidence="5 9" id="KW-0812">Transmembrane</keyword>
<dbReference type="PRINTS" id="PR00173">
    <property type="entry name" value="EDTRNSPORT"/>
</dbReference>
<evidence type="ECO:0000256" key="7">
    <source>
        <dbReference type="ARBA" id="ARBA00022989"/>
    </source>
</evidence>
<protein>
    <recommendedName>
        <fullName evidence="9">C4-dicarboxylate transport protein</fullName>
    </recommendedName>
</protein>
<dbReference type="GO" id="GO:0015366">
    <property type="term" value="F:malate:proton symporter activity"/>
    <property type="evidence" value="ECO:0007669"/>
    <property type="project" value="TreeGrafter"/>
</dbReference>
<dbReference type="GO" id="GO:0015141">
    <property type="term" value="F:succinate transmembrane transporter activity"/>
    <property type="evidence" value="ECO:0007669"/>
    <property type="project" value="TreeGrafter"/>
</dbReference>
<evidence type="ECO:0000256" key="5">
    <source>
        <dbReference type="ARBA" id="ARBA00022692"/>
    </source>
</evidence>
<dbReference type="NCBIfam" id="NF002461">
    <property type="entry name" value="PRK01663.1"/>
    <property type="match status" value="1"/>
</dbReference>
<evidence type="ECO:0000256" key="3">
    <source>
        <dbReference type="ARBA" id="ARBA00022448"/>
    </source>
</evidence>
<comment type="similarity">
    <text evidence="2 9">Belongs to the dicarboxylate/amino acid:cation symporter (DAACS) (TC 2.A.23) family.</text>
</comment>
<keyword evidence="4 9" id="KW-1003">Cell membrane</keyword>
<evidence type="ECO:0000256" key="4">
    <source>
        <dbReference type="ARBA" id="ARBA00022475"/>
    </source>
</evidence>
<evidence type="ECO:0000256" key="6">
    <source>
        <dbReference type="ARBA" id="ARBA00022847"/>
    </source>
</evidence>
<dbReference type="GO" id="GO:0005886">
    <property type="term" value="C:plasma membrane"/>
    <property type="evidence" value="ECO:0007669"/>
    <property type="project" value="UniProtKB-SubCell"/>
</dbReference>
<dbReference type="HAMAP" id="MF_01300">
    <property type="entry name" value="C4_dicarb_transport"/>
    <property type="match status" value="1"/>
</dbReference>
<feature type="transmembrane region" description="Helical" evidence="9">
    <location>
        <begin position="312"/>
        <end position="331"/>
    </location>
</feature>
<evidence type="ECO:0000313" key="11">
    <source>
        <dbReference type="Proteomes" id="UP000003704"/>
    </source>
</evidence>